<evidence type="ECO:0000313" key="3">
    <source>
        <dbReference type="Proteomes" id="UP000515312"/>
    </source>
</evidence>
<proteinExistence type="predicted"/>
<organism evidence="2 3">
    <name type="scientific">Alloacidobacterium dinghuense</name>
    <dbReference type="NCBI Taxonomy" id="2763107"/>
    <lineage>
        <taxon>Bacteria</taxon>
        <taxon>Pseudomonadati</taxon>
        <taxon>Acidobacteriota</taxon>
        <taxon>Terriglobia</taxon>
        <taxon>Terriglobales</taxon>
        <taxon>Acidobacteriaceae</taxon>
        <taxon>Alloacidobacterium</taxon>
    </lineage>
</organism>
<feature type="transmembrane region" description="Helical" evidence="1">
    <location>
        <begin position="373"/>
        <end position="392"/>
    </location>
</feature>
<sequence>MSNNFEDLQKQVAELTARVWRLEQAAQANAAPQPRNIPAPPPEAVVATPRPAAKVQARSLETRIGSQLFNRIGIIALLIGMAWFLKFAIDNQWIGPAARVLIGMIAGVGIIAWSERFRSQGYRAFSYSLKALGTGILYLSLWAAYAVFHLVPGTVALLAMVLVTASNAILCWMQNSEVLAFYAAIGGFITPLLLSNGQNHALELFSYLLLLDIAAIIMIALRPWARLLLAAFIGTSFYAIAWYISYYSDRQFALAAFFLVAFFLLFAIAPQLLRNLRLATQTRHLTVQDNVVLIVLPLLNAALAFFEFYALLSEPGRTHARPWIALPLAAFYLIMLRISRLHQLSGTPMALPAVYLAISVIFFTAAIPLELNGLYIAIGWLLEGAALIWMARQQNHRELRFLAVSVLALAFVGVNVIHLGGGQPVLFNGRFATYLVAIVVFAFSAWIALHSPQEWKPIAIGAGIAASVLAMIAVCLEIHSFWVVQTAVHRGDLYIYEQFTYSAWAMVFGAALLGVGFWKKSAFLRWQALALLTLSIAKVFLVDTRQLSQGYRILSFLGLGILLLAVSFAYQRDWLSLRANKP</sequence>
<dbReference type="Proteomes" id="UP000515312">
    <property type="component" value="Chromosome"/>
</dbReference>
<keyword evidence="1" id="KW-0472">Membrane</keyword>
<keyword evidence="1" id="KW-0812">Transmembrane</keyword>
<accession>A0A7G8BIZ4</accession>
<keyword evidence="1" id="KW-1133">Transmembrane helix</keyword>
<dbReference type="InterPro" id="IPR019286">
    <property type="entry name" value="DUF2339_TM"/>
</dbReference>
<protein>
    <submittedName>
        <fullName evidence="2">DUF2339 domain-containing protein</fullName>
    </submittedName>
</protein>
<feature type="transmembrane region" description="Helical" evidence="1">
    <location>
        <begin position="458"/>
        <end position="479"/>
    </location>
</feature>
<evidence type="ECO:0000313" key="2">
    <source>
        <dbReference type="EMBL" id="QNI32514.1"/>
    </source>
</evidence>
<gene>
    <name evidence="2" type="ORF">H7849_00320</name>
</gene>
<reference evidence="2 3" key="1">
    <citation type="submission" date="2020-08" db="EMBL/GenBank/DDBJ databases">
        <title>Edaphobacter telluris sp. nov. and Acidobacterium dinghuensis sp. nov., two acidobacteria isolated from forest soil.</title>
        <authorList>
            <person name="Fu J."/>
            <person name="Qiu L."/>
        </authorList>
    </citation>
    <scope>NUCLEOTIDE SEQUENCE [LARGE SCALE GENOMIC DNA]</scope>
    <source>
        <strain evidence="2">4Y35</strain>
    </source>
</reference>
<feature type="transmembrane region" description="Helical" evidence="1">
    <location>
        <begin position="553"/>
        <end position="570"/>
    </location>
</feature>
<dbReference type="Pfam" id="PF10101">
    <property type="entry name" value="DUF2339"/>
    <property type="match status" value="2"/>
</dbReference>
<feature type="transmembrane region" description="Helical" evidence="1">
    <location>
        <begin position="291"/>
        <end position="310"/>
    </location>
</feature>
<keyword evidence="3" id="KW-1185">Reference proteome</keyword>
<feature type="transmembrane region" description="Helical" evidence="1">
    <location>
        <begin position="179"/>
        <end position="198"/>
    </location>
</feature>
<dbReference type="EMBL" id="CP060394">
    <property type="protein sequence ID" value="QNI32514.1"/>
    <property type="molecule type" value="Genomic_DNA"/>
</dbReference>
<feature type="transmembrane region" description="Helical" evidence="1">
    <location>
        <begin position="499"/>
        <end position="518"/>
    </location>
</feature>
<feature type="transmembrane region" description="Helical" evidence="1">
    <location>
        <begin position="68"/>
        <end position="87"/>
    </location>
</feature>
<feature type="transmembrane region" description="Helical" evidence="1">
    <location>
        <begin position="399"/>
        <end position="419"/>
    </location>
</feature>
<dbReference type="PANTHER" id="PTHR38434:SF1">
    <property type="entry name" value="BLL2549 PROTEIN"/>
    <property type="match status" value="1"/>
</dbReference>
<feature type="transmembrane region" description="Helical" evidence="1">
    <location>
        <begin position="252"/>
        <end position="270"/>
    </location>
</feature>
<feature type="transmembrane region" description="Helical" evidence="1">
    <location>
        <begin position="228"/>
        <end position="246"/>
    </location>
</feature>
<feature type="transmembrane region" description="Helical" evidence="1">
    <location>
        <begin position="154"/>
        <end position="172"/>
    </location>
</feature>
<dbReference type="PANTHER" id="PTHR38434">
    <property type="entry name" value="BLL2549 PROTEIN"/>
    <property type="match status" value="1"/>
</dbReference>
<dbReference type="KEGG" id="adin:H7849_00320"/>
<feature type="transmembrane region" description="Helical" evidence="1">
    <location>
        <begin position="431"/>
        <end position="449"/>
    </location>
</feature>
<dbReference type="AlphaFoldDB" id="A0A7G8BIZ4"/>
<feature type="transmembrane region" description="Helical" evidence="1">
    <location>
        <begin position="322"/>
        <end position="338"/>
    </location>
</feature>
<name>A0A7G8BIZ4_9BACT</name>
<evidence type="ECO:0000256" key="1">
    <source>
        <dbReference type="SAM" id="Phobius"/>
    </source>
</evidence>
<feature type="transmembrane region" description="Helical" evidence="1">
    <location>
        <begin position="93"/>
        <end position="113"/>
    </location>
</feature>
<feature type="transmembrane region" description="Helical" evidence="1">
    <location>
        <begin position="125"/>
        <end position="148"/>
    </location>
</feature>
<feature type="transmembrane region" description="Helical" evidence="1">
    <location>
        <begin position="204"/>
        <end position="221"/>
    </location>
</feature>
<dbReference type="RefSeq" id="WP_186743468.1">
    <property type="nucleotide sequence ID" value="NZ_CP060394.1"/>
</dbReference>
<feature type="transmembrane region" description="Helical" evidence="1">
    <location>
        <begin position="350"/>
        <end position="367"/>
    </location>
</feature>